<dbReference type="eggNOG" id="ENOG50343NC">
    <property type="taxonomic scope" value="Bacteria"/>
</dbReference>
<sequence length="195" mass="21795">MKTKDITRVYNLPQKRLDNFLRGMTRDEITYGIFADVNVLDTAVPGIVEEFRQMIQSEDAEFQQQQQQELEKRRDMSGILITSGFNFDGFKVVKYSGYISGDDAIQVDRGQQGFFTSATNVGEALMNNLSTIRRNALQELKEQAYALGCNAIIGVDFDYLTLDPETVSASGGTLYMPYVFGVTANGNAVIIEKDI</sequence>
<dbReference type="RefSeq" id="WP_010625108.1">
    <property type="nucleotide sequence ID" value="NZ_AZFA01000024.1"/>
</dbReference>
<dbReference type="EMBL" id="AZFA01000024">
    <property type="protein sequence ID" value="KRL65906.1"/>
    <property type="molecule type" value="Genomic_DNA"/>
</dbReference>
<dbReference type="PATRIC" id="fig|1423815.3.peg.1229"/>
<keyword evidence="3" id="KW-1185">Reference proteome</keyword>
<dbReference type="STRING" id="1423815.FC27_GL001198"/>
<reference evidence="2 3" key="1">
    <citation type="journal article" date="2015" name="Genome Announc.">
        <title>Expanding the biotechnology potential of lactobacilli through comparative genomics of 213 strains and associated genera.</title>
        <authorList>
            <person name="Sun Z."/>
            <person name="Harris H.M."/>
            <person name="McCann A."/>
            <person name="Guo C."/>
            <person name="Argimon S."/>
            <person name="Zhang W."/>
            <person name="Yang X."/>
            <person name="Jeffery I.B."/>
            <person name="Cooney J.C."/>
            <person name="Kagawa T.F."/>
            <person name="Liu W."/>
            <person name="Song Y."/>
            <person name="Salvetti E."/>
            <person name="Wrobel A."/>
            <person name="Rasinkangas P."/>
            <person name="Parkhill J."/>
            <person name="Rea M.C."/>
            <person name="O'Sullivan O."/>
            <person name="Ritari J."/>
            <person name="Douillard F.P."/>
            <person name="Paul Ross R."/>
            <person name="Yang R."/>
            <person name="Briner A.E."/>
            <person name="Felis G.E."/>
            <person name="de Vos W.M."/>
            <person name="Barrangou R."/>
            <person name="Klaenhammer T.R."/>
            <person name="Caufield P.W."/>
            <person name="Cui Y."/>
            <person name="Zhang H."/>
            <person name="O'Toole P.W."/>
        </authorList>
    </citation>
    <scope>NUCLEOTIDE SEQUENCE [LARGE SCALE GENOMIC DNA]</scope>
    <source>
        <strain evidence="2 3">DSM 14857</strain>
    </source>
</reference>
<dbReference type="Gene3D" id="3.30.110.70">
    <property type="entry name" value="Hypothetical protein apc22750. Chain B"/>
    <property type="match status" value="1"/>
</dbReference>
<name>A0A0R1SHI6_9LACO</name>
<dbReference type="AlphaFoldDB" id="A0A0R1SHI6"/>
<protein>
    <recommendedName>
        <fullName evidence="4">Heavy metal-binding domain-containing protein</fullName>
    </recommendedName>
</protein>
<organism evidence="2 3">
    <name type="scientific">Companilactobacillus versmoldensis DSM 14857 = KCTC 3814</name>
    <dbReference type="NCBI Taxonomy" id="1423815"/>
    <lineage>
        <taxon>Bacteria</taxon>
        <taxon>Bacillati</taxon>
        <taxon>Bacillota</taxon>
        <taxon>Bacilli</taxon>
        <taxon>Lactobacillales</taxon>
        <taxon>Lactobacillaceae</taxon>
        <taxon>Companilactobacillus</taxon>
    </lineage>
</organism>
<comment type="similarity">
    <text evidence="1">Belongs to the UPF0145 family.</text>
</comment>
<proteinExistence type="inferred from homology"/>
<dbReference type="Proteomes" id="UP000051647">
    <property type="component" value="Unassembled WGS sequence"/>
</dbReference>
<dbReference type="InterPro" id="IPR002765">
    <property type="entry name" value="UPF0145_YbjQ-like"/>
</dbReference>
<dbReference type="SUPFAM" id="SSF117782">
    <property type="entry name" value="YbjQ-like"/>
    <property type="match status" value="1"/>
</dbReference>
<gene>
    <name evidence="2" type="ORF">FC27_GL001198</name>
</gene>
<dbReference type="Pfam" id="PF01906">
    <property type="entry name" value="YbjQ_1"/>
    <property type="match status" value="1"/>
</dbReference>
<dbReference type="InterPro" id="IPR035439">
    <property type="entry name" value="UPF0145_dom_sf"/>
</dbReference>
<evidence type="ECO:0008006" key="4">
    <source>
        <dbReference type="Google" id="ProtNLM"/>
    </source>
</evidence>
<comment type="caution">
    <text evidence="2">The sequence shown here is derived from an EMBL/GenBank/DDBJ whole genome shotgun (WGS) entry which is preliminary data.</text>
</comment>
<evidence type="ECO:0000313" key="3">
    <source>
        <dbReference type="Proteomes" id="UP000051647"/>
    </source>
</evidence>
<accession>A0A0R1SHI6</accession>
<evidence type="ECO:0000313" key="2">
    <source>
        <dbReference type="EMBL" id="KRL65906.1"/>
    </source>
</evidence>
<dbReference type="OrthoDB" id="9796448at2"/>
<evidence type="ECO:0000256" key="1">
    <source>
        <dbReference type="ARBA" id="ARBA00010751"/>
    </source>
</evidence>